<dbReference type="EMBL" id="JAWDGP010000195">
    <property type="protein sequence ID" value="KAK3803040.1"/>
    <property type="molecule type" value="Genomic_DNA"/>
</dbReference>
<evidence type="ECO:0000313" key="2">
    <source>
        <dbReference type="EMBL" id="KAK3803040.1"/>
    </source>
</evidence>
<accession>A0AAE1EDS9</accession>
<sequence>MFKLWSSKDIQMEETRRRFKNLTFHHHELDVGYSGSLNSTGAEIHAAFTRKSRRNAKSSSTRSTNPGHEEYQPRNRVSQPTLAMRNISHVTESLNQPWP</sequence>
<dbReference type="AlphaFoldDB" id="A0AAE1EDS9"/>
<organism evidence="2 3">
    <name type="scientific">Elysia crispata</name>
    <name type="common">lettuce slug</name>
    <dbReference type="NCBI Taxonomy" id="231223"/>
    <lineage>
        <taxon>Eukaryota</taxon>
        <taxon>Metazoa</taxon>
        <taxon>Spiralia</taxon>
        <taxon>Lophotrochozoa</taxon>
        <taxon>Mollusca</taxon>
        <taxon>Gastropoda</taxon>
        <taxon>Heterobranchia</taxon>
        <taxon>Euthyneura</taxon>
        <taxon>Panpulmonata</taxon>
        <taxon>Sacoglossa</taxon>
        <taxon>Placobranchoidea</taxon>
        <taxon>Plakobranchidae</taxon>
        <taxon>Elysia</taxon>
    </lineage>
</organism>
<name>A0AAE1EDS9_9GAST</name>
<reference evidence="2" key="1">
    <citation type="journal article" date="2023" name="G3 (Bethesda)">
        <title>A reference genome for the long-term kleptoplast-retaining sea slug Elysia crispata morphotype clarki.</title>
        <authorList>
            <person name="Eastman K.E."/>
            <person name="Pendleton A.L."/>
            <person name="Shaikh M.A."/>
            <person name="Suttiyut T."/>
            <person name="Ogas R."/>
            <person name="Tomko P."/>
            <person name="Gavelis G."/>
            <person name="Widhalm J.R."/>
            <person name="Wisecaver J.H."/>
        </authorList>
    </citation>
    <scope>NUCLEOTIDE SEQUENCE</scope>
    <source>
        <strain evidence="2">ECLA1</strain>
    </source>
</reference>
<feature type="region of interest" description="Disordered" evidence="1">
    <location>
        <begin position="48"/>
        <end position="99"/>
    </location>
</feature>
<feature type="compositionally biased region" description="Polar residues" evidence="1">
    <location>
        <begin position="88"/>
        <end position="99"/>
    </location>
</feature>
<evidence type="ECO:0000256" key="1">
    <source>
        <dbReference type="SAM" id="MobiDB-lite"/>
    </source>
</evidence>
<gene>
    <name evidence="2" type="ORF">RRG08_052850</name>
</gene>
<dbReference type="Proteomes" id="UP001283361">
    <property type="component" value="Unassembled WGS sequence"/>
</dbReference>
<keyword evidence="3" id="KW-1185">Reference proteome</keyword>
<evidence type="ECO:0000313" key="3">
    <source>
        <dbReference type="Proteomes" id="UP001283361"/>
    </source>
</evidence>
<comment type="caution">
    <text evidence="2">The sequence shown here is derived from an EMBL/GenBank/DDBJ whole genome shotgun (WGS) entry which is preliminary data.</text>
</comment>
<feature type="compositionally biased region" description="Polar residues" evidence="1">
    <location>
        <begin position="57"/>
        <end position="66"/>
    </location>
</feature>
<protein>
    <submittedName>
        <fullName evidence="2">Uncharacterized protein</fullName>
    </submittedName>
</protein>
<proteinExistence type="predicted"/>